<dbReference type="EMBL" id="KX077988">
    <property type="protein sequence ID" value="AOS87895.1"/>
    <property type="molecule type" value="Genomic_DNA"/>
</dbReference>
<proteinExistence type="predicted"/>
<evidence type="ECO:0000313" key="2">
    <source>
        <dbReference type="EMBL" id="AOS87895.1"/>
    </source>
</evidence>
<name>A0A1B2TSL8_9ADEN</name>
<dbReference type="Proteomes" id="UP000096910">
    <property type="component" value="Genome"/>
</dbReference>
<dbReference type="EMBL" id="KX258422">
    <property type="protein sequence ID" value="AOC84091.1"/>
    <property type="molecule type" value="Genomic_DNA"/>
</dbReference>
<evidence type="ECO:0000313" key="1">
    <source>
        <dbReference type="EMBL" id="AOC84091.1"/>
    </source>
</evidence>
<protein>
    <submittedName>
        <fullName evidence="1">ORF33a</fullName>
    </submittedName>
</protein>
<organism evidence="1">
    <name type="scientific">Fowl aviadenovirus E</name>
    <dbReference type="NCBI Taxonomy" id="190065"/>
    <lineage>
        <taxon>Viruses</taxon>
        <taxon>Varidnaviria</taxon>
        <taxon>Bamfordvirae</taxon>
        <taxon>Preplasmiviricota</taxon>
        <taxon>Polisuviricotina</taxon>
        <taxon>Pharingeaviricetes</taxon>
        <taxon>Rowavirales</taxon>
        <taxon>Adenoviridae</taxon>
        <taxon>Aviadenovirus</taxon>
        <taxon>Aviadenovirus hepatitidis</taxon>
    </lineage>
</organism>
<dbReference type="Proteomes" id="UP000317810">
    <property type="component" value="Segment"/>
</dbReference>
<reference evidence="2 3" key="1">
    <citation type="submission" date="2016-04" db="EMBL/GenBank/DDBJ databases">
        <title>Complete genome sequence of a fowl adenovirus serotype 8 isolate.</title>
        <authorList>
            <person name="Wang J."/>
            <person name="Li H."/>
            <person name="Liu S."/>
        </authorList>
    </citation>
    <scope>NUCLEOTIDE SEQUENCE [LARGE SCALE GENOMIC DNA]</scope>
    <source>
        <strain evidence="2">HLJ/151129</strain>
    </source>
</reference>
<accession>A0A1B2TSL8</accession>
<reference evidence="1" key="2">
    <citation type="submission" date="2016-05" db="EMBL/GenBank/DDBJ databases">
        <title>Whole genome sequence of a Fowl Aviadenovirus E isolated from chickens associated with Inclusion Body Hepatitis in Peru.</title>
        <authorList>
            <person name="Izquierdo-Lara R."/>
            <person name="Calderon K."/>
            <person name="Montesinos R."/>
            <person name="Chumbe A."/>
            <person name="Fernandez-Diaz M."/>
        </authorList>
    </citation>
    <scope>NUCLEOTIDE SEQUENCE [LARGE SCALE GENOMIC DNA]</scope>
    <source>
        <strain evidence="1">FV211-16</strain>
    </source>
</reference>
<evidence type="ECO:0000313" key="3">
    <source>
        <dbReference type="Proteomes" id="UP000317810"/>
    </source>
</evidence>
<sequence>MHHGGTATPKITYSGMFRKHLRHRYCDTLRVREKGTRPSPATLHLRTAGDAHCERTINLRRCAL</sequence>